<name>Q029E4_SOLUE</name>
<dbReference type="SMART" id="SM00867">
    <property type="entry name" value="YceI"/>
    <property type="match status" value="1"/>
</dbReference>
<evidence type="ECO:0000259" key="2">
    <source>
        <dbReference type="SMART" id="SM00867"/>
    </source>
</evidence>
<evidence type="ECO:0000256" key="1">
    <source>
        <dbReference type="SAM" id="SignalP"/>
    </source>
</evidence>
<dbReference type="STRING" id="234267.Acid_1354"/>
<evidence type="ECO:0000313" key="3">
    <source>
        <dbReference type="EMBL" id="ABJ82347.1"/>
    </source>
</evidence>
<keyword evidence="1" id="KW-0732">Signal</keyword>
<dbReference type="EMBL" id="CP000473">
    <property type="protein sequence ID" value="ABJ82347.1"/>
    <property type="molecule type" value="Genomic_DNA"/>
</dbReference>
<dbReference type="InterPro" id="IPR036761">
    <property type="entry name" value="TTHA0802/YceI-like_sf"/>
</dbReference>
<feature type="signal peptide" evidence="1">
    <location>
        <begin position="1"/>
        <end position="28"/>
    </location>
</feature>
<protein>
    <submittedName>
        <fullName evidence="3">YceI family protein</fullName>
    </submittedName>
</protein>
<dbReference type="AlphaFoldDB" id="Q029E4"/>
<dbReference type="InterPro" id="IPR007372">
    <property type="entry name" value="Lipid/polyisoprenoid-bd_YceI"/>
</dbReference>
<dbReference type="eggNOG" id="COG2353">
    <property type="taxonomic scope" value="Bacteria"/>
</dbReference>
<dbReference type="PANTHER" id="PTHR34406">
    <property type="entry name" value="PROTEIN YCEI"/>
    <property type="match status" value="1"/>
</dbReference>
<gene>
    <name evidence="3" type="ordered locus">Acid_1354</name>
</gene>
<dbReference type="Gene3D" id="2.40.128.110">
    <property type="entry name" value="Lipid/polyisoprenoid-binding, YceI-like"/>
    <property type="match status" value="1"/>
</dbReference>
<organism evidence="3">
    <name type="scientific">Solibacter usitatus (strain Ellin6076)</name>
    <dbReference type="NCBI Taxonomy" id="234267"/>
    <lineage>
        <taxon>Bacteria</taxon>
        <taxon>Pseudomonadati</taxon>
        <taxon>Acidobacteriota</taxon>
        <taxon>Terriglobia</taxon>
        <taxon>Bryobacterales</taxon>
        <taxon>Solibacteraceae</taxon>
        <taxon>Candidatus Solibacter</taxon>
    </lineage>
</organism>
<reference evidence="3" key="1">
    <citation type="submission" date="2006-10" db="EMBL/GenBank/DDBJ databases">
        <title>Complete sequence of Solibacter usitatus Ellin6076.</title>
        <authorList>
            <consortium name="US DOE Joint Genome Institute"/>
            <person name="Copeland A."/>
            <person name="Lucas S."/>
            <person name="Lapidus A."/>
            <person name="Barry K."/>
            <person name="Detter J.C."/>
            <person name="Glavina del Rio T."/>
            <person name="Hammon N."/>
            <person name="Israni S."/>
            <person name="Dalin E."/>
            <person name="Tice H."/>
            <person name="Pitluck S."/>
            <person name="Thompson L.S."/>
            <person name="Brettin T."/>
            <person name="Bruce D."/>
            <person name="Han C."/>
            <person name="Tapia R."/>
            <person name="Gilna P."/>
            <person name="Schmutz J."/>
            <person name="Larimer F."/>
            <person name="Land M."/>
            <person name="Hauser L."/>
            <person name="Kyrpides N."/>
            <person name="Mikhailova N."/>
            <person name="Janssen P.H."/>
            <person name="Kuske C.R."/>
            <person name="Richardson P."/>
        </authorList>
    </citation>
    <scope>NUCLEOTIDE SEQUENCE</scope>
    <source>
        <strain evidence="3">Ellin6076</strain>
    </source>
</reference>
<dbReference type="HOGENOM" id="CLU_1280889_0_0_0"/>
<dbReference type="SUPFAM" id="SSF101874">
    <property type="entry name" value="YceI-like"/>
    <property type="match status" value="1"/>
</dbReference>
<proteinExistence type="predicted"/>
<accession>Q029E4</accession>
<dbReference type="Pfam" id="PF04264">
    <property type="entry name" value="YceI"/>
    <property type="match status" value="1"/>
</dbReference>
<dbReference type="PANTHER" id="PTHR34406:SF1">
    <property type="entry name" value="PROTEIN YCEI"/>
    <property type="match status" value="1"/>
</dbReference>
<dbReference type="InParanoid" id="Q029E4"/>
<feature type="chain" id="PRO_5004163343" evidence="1">
    <location>
        <begin position="29"/>
        <end position="195"/>
    </location>
</feature>
<sequence length="195" mass="20732" precursor="true">MIRMLRLCLPFCAAAVLLVAGDSIPAHPATSFVIDPAQTKVEFTLADTLHTVHGTFQLASGTLRFDPATGAASGEVVVDARSGDSGSKARDKRMHANILESAKYPQIAFRPDRLEGKLAPEGKSQVQLHGMFSIHGAEHEITVPAVVESTGGQYNVAATFAVPYVKWGMKNPSNLILRVGDTVEISLHTVAAASK</sequence>
<feature type="domain" description="Lipid/polyisoprenoid-binding YceI-like" evidence="2">
    <location>
        <begin position="31"/>
        <end position="192"/>
    </location>
</feature>
<dbReference type="KEGG" id="sus:Acid_1354"/>